<accession>A0A8S9XJT3</accession>
<evidence type="ECO:0000256" key="3">
    <source>
        <dbReference type="ARBA" id="ARBA00022723"/>
    </source>
</evidence>
<keyword evidence="6" id="KW-0460">Magnesium</keyword>
<keyword evidence="2" id="KW-0540">Nuclease</keyword>
<gene>
    <name evidence="10" type="ORF">GE061_014982</name>
</gene>
<evidence type="ECO:0000256" key="1">
    <source>
        <dbReference type="ARBA" id="ARBA00001946"/>
    </source>
</evidence>
<dbReference type="GO" id="GO:0008296">
    <property type="term" value="F:3'-5'-DNA exonuclease activity"/>
    <property type="evidence" value="ECO:0007669"/>
    <property type="project" value="TreeGrafter"/>
</dbReference>
<dbReference type="InterPro" id="IPR013520">
    <property type="entry name" value="Ribonucl_H"/>
</dbReference>
<evidence type="ECO:0000313" key="11">
    <source>
        <dbReference type="Proteomes" id="UP000466442"/>
    </source>
</evidence>
<keyword evidence="4" id="KW-0378">Hydrolase</keyword>
<dbReference type="PANTHER" id="PTHR13058:SF19">
    <property type="entry name" value="LD40940P"/>
    <property type="match status" value="1"/>
</dbReference>
<comment type="caution">
    <text evidence="10">The sequence shown here is derived from an EMBL/GenBank/DDBJ whole genome shotgun (WGS) entry which is preliminary data.</text>
</comment>
<dbReference type="GO" id="GO:0046872">
    <property type="term" value="F:metal ion binding"/>
    <property type="evidence" value="ECO:0007669"/>
    <property type="project" value="UniProtKB-KW"/>
</dbReference>
<evidence type="ECO:0000259" key="9">
    <source>
        <dbReference type="SMART" id="SM00479"/>
    </source>
</evidence>
<sequence>MKNFSLVFIDFEATGLYRGADIVEIGAVSENGSTFNVYLDTMENFKESAAQVTGMSIDSEGRLLKNGKVLDTVSRKEGFEKFFKFLQDVHNSSGQKQLVLVSHGTKDFDMPLMKANLQRLDHDLWQRFDKLLFRFCDTLVFAKSARNRLGLSRLGLRAIANTLDVSYKGGNHGALSDAQLTKKVAAELGIHDGNISHCLFKWDRAFFRHDIEVGSPPRKRKREEPASPSLTEESVKKQTVPDATPVELNKDNTTSTCEIVGTCVNVVK</sequence>
<dbReference type="GO" id="GO:0005737">
    <property type="term" value="C:cytoplasm"/>
    <property type="evidence" value="ECO:0007669"/>
    <property type="project" value="TreeGrafter"/>
</dbReference>
<dbReference type="InterPro" id="IPR036397">
    <property type="entry name" value="RNaseH_sf"/>
</dbReference>
<keyword evidence="3" id="KW-0479">Metal-binding</keyword>
<dbReference type="PANTHER" id="PTHR13058">
    <property type="entry name" value="THREE PRIME REPAIR EXONUCLEASE 1, 2"/>
    <property type="match status" value="1"/>
</dbReference>
<evidence type="ECO:0000256" key="6">
    <source>
        <dbReference type="ARBA" id="ARBA00022842"/>
    </source>
</evidence>
<evidence type="ECO:0000313" key="10">
    <source>
        <dbReference type="EMBL" id="KAF6209237.1"/>
    </source>
</evidence>
<protein>
    <recommendedName>
        <fullName evidence="9">Exonuclease domain-containing protein</fullName>
    </recommendedName>
</protein>
<dbReference type="Pfam" id="PF00929">
    <property type="entry name" value="RNase_T"/>
    <property type="match status" value="1"/>
</dbReference>
<dbReference type="Gene3D" id="3.30.420.10">
    <property type="entry name" value="Ribonuclease H-like superfamily/Ribonuclease H"/>
    <property type="match status" value="1"/>
</dbReference>
<keyword evidence="11" id="KW-1185">Reference proteome</keyword>
<reference evidence="10" key="1">
    <citation type="journal article" date="2021" name="Mol. Ecol. Resour.">
        <title>Apolygus lucorum genome provides insights into omnivorousness and mesophyll feeding.</title>
        <authorList>
            <person name="Liu Y."/>
            <person name="Liu H."/>
            <person name="Wang H."/>
            <person name="Huang T."/>
            <person name="Liu B."/>
            <person name="Yang B."/>
            <person name="Yin L."/>
            <person name="Li B."/>
            <person name="Zhang Y."/>
            <person name="Zhang S."/>
            <person name="Jiang F."/>
            <person name="Zhang X."/>
            <person name="Ren Y."/>
            <person name="Wang B."/>
            <person name="Wang S."/>
            <person name="Lu Y."/>
            <person name="Wu K."/>
            <person name="Fan W."/>
            <person name="Wang G."/>
        </authorList>
    </citation>
    <scope>NUCLEOTIDE SEQUENCE</scope>
    <source>
        <strain evidence="10">12Hb</strain>
    </source>
</reference>
<dbReference type="InterPro" id="IPR012337">
    <property type="entry name" value="RNaseH-like_sf"/>
</dbReference>
<comment type="cofactor">
    <cofactor evidence="1">
        <name>Mg(2+)</name>
        <dbReference type="ChEBI" id="CHEBI:18420"/>
    </cofactor>
</comment>
<dbReference type="CDD" id="cd06127">
    <property type="entry name" value="DEDDh"/>
    <property type="match status" value="1"/>
</dbReference>
<dbReference type="OrthoDB" id="7692185at2759"/>
<dbReference type="GO" id="GO:0003676">
    <property type="term" value="F:nucleic acid binding"/>
    <property type="evidence" value="ECO:0007669"/>
    <property type="project" value="InterPro"/>
</dbReference>
<evidence type="ECO:0000256" key="2">
    <source>
        <dbReference type="ARBA" id="ARBA00022722"/>
    </source>
</evidence>
<organism evidence="10 11">
    <name type="scientific">Apolygus lucorum</name>
    <name type="common">Small green plant bug</name>
    <name type="synonym">Lygocoris lucorum</name>
    <dbReference type="NCBI Taxonomy" id="248454"/>
    <lineage>
        <taxon>Eukaryota</taxon>
        <taxon>Metazoa</taxon>
        <taxon>Ecdysozoa</taxon>
        <taxon>Arthropoda</taxon>
        <taxon>Hexapoda</taxon>
        <taxon>Insecta</taxon>
        <taxon>Pterygota</taxon>
        <taxon>Neoptera</taxon>
        <taxon>Paraneoptera</taxon>
        <taxon>Hemiptera</taxon>
        <taxon>Heteroptera</taxon>
        <taxon>Panheteroptera</taxon>
        <taxon>Cimicomorpha</taxon>
        <taxon>Miridae</taxon>
        <taxon>Mirini</taxon>
        <taxon>Apolygus</taxon>
    </lineage>
</organism>
<evidence type="ECO:0000256" key="4">
    <source>
        <dbReference type="ARBA" id="ARBA00022801"/>
    </source>
</evidence>
<dbReference type="SUPFAM" id="SSF53098">
    <property type="entry name" value="Ribonuclease H-like"/>
    <property type="match status" value="1"/>
</dbReference>
<evidence type="ECO:0000256" key="8">
    <source>
        <dbReference type="SAM" id="MobiDB-lite"/>
    </source>
</evidence>
<name>A0A8S9XJT3_APOLU</name>
<proteinExistence type="inferred from homology"/>
<dbReference type="InterPro" id="IPR040393">
    <property type="entry name" value="TREX1/2"/>
</dbReference>
<feature type="domain" description="Exonuclease" evidence="9">
    <location>
        <begin position="5"/>
        <end position="194"/>
    </location>
</feature>
<dbReference type="EMBL" id="WIXP02000006">
    <property type="protein sequence ID" value="KAF6209237.1"/>
    <property type="molecule type" value="Genomic_DNA"/>
</dbReference>
<evidence type="ECO:0000256" key="5">
    <source>
        <dbReference type="ARBA" id="ARBA00022839"/>
    </source>
</evidence>
<keyword evidence="5" id="KW-0269">Exonuclease</keyword>
<comment type="similarity">
    <text evidence="7">Belongs to the exonuclease superfamily. TREX family.</text>
</comment>
<dbReference type="GO" id="GO:0006308">
    <property type="term" value="P:DNA catabolic process"/>
    <property type="evidence" value="ECO:0007669"/>
    <property type="project" value="TreeGrafter"/>
</dbReference>
<dbReference type="SMART" id="SM00479">
    <property type="entry name" value="EXOIII"/>
    <property type="match status" value="1"/>
</dbReference>
<evidence type="ECO:0000256" key="7">
    <source>
        <dbReference type="ARBA" id="ARBA00025769"/>
    </source>
</evidence>
<feature type="region of interest" description="Disordered" evidence="8">
    <location>
        <begin position="215"/>
        <end position="250"/>
    </location>
</feature>
<dbReference type="AlphaFoldDB" id="A0A8S9XJT3"/>
<dbReference type="Proteomes" id="UP000466442">
    <property type="component" value="Unassembled WGS sequence"/>
</dbReference>